<feature type="compositionally biased region" description="Low complexity" evidence="2">
    <location>
        <begin position="1"/>
        <end position="15"/>
    </location>
</feature>
<evidence type="ECO:0000256" key="2">
    <source>
        <dbReference type="SAM" id="MobiDB-lite"/>
    </source>
</evidence>
<evidence type="ECO:0000313" key="4">
    <source>
        <dbReference type="EMBL" id="KZM35223.1"/>
    </source>
</evidence>
<dbReference type="EMBL" id="LRIE01000073">
    <property type="protein sequence ID" value="KZM35223.1"/>
    <property type="molecule type" value="Genomic_DNA"/>
</dbReference>
<dbReference type="Gene3D" id="3.20.20.150">
    <property type="entry name" value="Divalent-metal-dependent TIM barrel enzymes"/>
    <property type="match status" value="1"/>
</dbReference>
<dbReference type="PANTHER" id="PTHR12110">
    <property type="entry name" value="HYDROXYPYRUVATE ISOMERASE"/>
    <property type="match status" value="1"/>
</dbReference>
<evidence type="ECO:0000313" key="7">
    <source>
        <dbReference type="Proteomes" id="UP000093412"/>
    </source>
</evidence>
<feature type="region of interest" description="Disordered" evidence="2">
    <location>
        <begin position="299"/>
        <end position="318"/>
    </location>
</feature>
<keyword evidence="4" id="KW-0413">Isomerase</keyword>
<feature type="domain" description="Xylose isomerase-like TIM barrel" evidence="3">
    <location>
        <begin position="39"/>
        <end position="289"/>
    </location>
</feature>
<evidence type="ECO:0000313" key="5">
    <source>
        <dbReference type="EMBL" id="OCI30561.1"/>
    </source>
</evidence>
<dbReference type="PANTHER" id="PTHR12110:SF52">
    <property type="entry name" value="XYLOSE ISOMERASE"/>
    <property type="match status" value="1"/>
</dbReference>
<evidence type="ECO:0000256" key="1">
    <source>
        <dbReference type="ARBA" id="ARBA00023277"/>
    </source>
</evidence>
<dbReference type="InterPro" id="IPR050312">
    <property type="entry name" value="IolE/XylAMocC-like"/>
</dbReference>
<proteinExistence type="predicted"/>
<dbReference type="AlphaFoldDB" id="A0A163RHN0"/>
<feature type="compositionally biased region" description="Polar residues" evidence="2">
    <location>
        <begin position="300"/>
        <end position="312"/>
    </location>
</feature>
<dbReference type="PATRIC" id="fig|43678.3.peg.2286"/>
<comment type="caution">
    <text evidence="4">The sequence shown here is derived from an EMBL/GenBank/DDBJ whole genome shotgun (WGS) entry which is preliminary data.</text>
</comment>
<accession>A0A163RHN0</accession>
<dbReference type="EC" id="5.3.1.5" evidence="4"/>
<dbReference type="Proteomes" id="UP000076447">
    <property type="component" value="Unassembled WGS sequence"/>
</dbReference>
<keyword evidence="1" id="KW-0119">Carbohydrate metabolism</keyword>
<dbReference type="InterPro" id="IPR036237">
    <property type="entry name" value="Xyl_isomerase-like_sf"/>
</dbReference>
<gene>
    <name evidence="4" type="primary">xylA_1</name>
    <name evidence="5" type="synonym">xylA_2</name>
    <name evidence="5" type="ORF">OERS_27240</name>
    <name evidence="4" type="ORF">OJAG_21910</name>
</gene>
<protein>
    <submittedName>
        <fullName evidence="4">Xylose isomerase</fullName>
        <ecNumber evidence="4">5.3.1.5</ecNumber>
    </submittedName>
</protein>
<evidence type="ECO:0000313" key="6">
    <source>
        <dbReference type="Proteomes" id="UP000076447"/>
    </source>
</evidence>
<dbReference type="InterPro" id="IPR013022">
    <property type="entry name" value="Xyl_isomerase-like_TIM-brl"/>
</dbReference>
<dbReference type="RefSeq" id="WP_068626168.1">
    <property type="nucleotide sequence ID" value="NZ_LRIE01000073.1"/>
</dbReference>
<reference evidence="4 6" key="1">
    <citation type="submission" date="2016-01" db="EMBL/GenBank/DDBJ databases">
        <title>Genome sequence of Oerskovia enterophila VJag, an agar and cellulose degrading bacterium.</title>
        <authorList>
            <person name="Poehlein A."/>
            <person name="Jag V."/>
            <person name="Bengelsdorf F."/>
            <person name="Duerre P."/>
            <person name="Daniel R."/>
        </authorList>
    </citation>
    <scope>NUCLEOTIDE SEQUENCE [LARGE SCALE GENOMIC DNA]</scope>
    <source>
        <strain evidence="4 6">VJag</strain>
    </source>
</reference>
<organism evidence="4 6">
    <name type="scientific">Oerskovia enterophila</name>
    <dbReference type="NCBI Taxonomy" id="43678"/>
    <lineage>
        <taxon>Bacteria</taxon>
        <taxon>Bacillati</taxon>
        <taxon>Actinomycetota</taxon>
        <taxon>Actinomycetes</taxon>
        <taxon>Micrococcales</taxon>
        <taxon>Cellulomonadaceae</taxon>
        <taxon>Oerskovia</taxon>
    </lineage>
</organism>
<dbReference type="OrthoDB" id="1900402at2"/>
<feature type="region of interest" description="Disordered" evidence="2">
    <location>
        <begin position="1"/>
        <end position="24"/>
    </location>
</feature>
<dbReference type="STRING" id="43678.OJAG_21910"/>
<name>A0A163RHN0_9CELL</name>
<dbReference type="SUPFAM" id="SSF51658">
    <property type="entry name" value="Xylose isomerase-like"/>
    <property type="match status" value="1"/>
</dbReference>
<dbReference type="GO" id="GO:0009045">
    <property type="term" value="F:xylose isomerase activity"/>
    <property type="evidence" value="ECO:0007669"/>
    <property type="project" value="UniProtKB-EC"/>
</dbReference>
<sequence>MSPSTSPSTSRSTSPGAPPFTLGYGTNGFTDHPLDVTLDVLAHEGYGAVALTLGHPHLDPFADDADVQVARLRERLDDLGMRVVVETGTRFLLDPFRKHHPTFLDPDEDLADVRVRFLCRAVEVAAGLRAECVSFFSGVLPAGTTAEAGWERLLARVPRVVAHAREHGVRIALEPEPGMLVETVGDALRLREDVGSPAELGVTVDLGHCVVVEPDGVRGALLAAAPHLLNVQVDDMRHTAHEHLPFGDGELDLSLALGTLGEIGYTGVAAVELPRHSYDAPGLAHRSMTAMTEAWAAWSATDQTSPTTTASAPQEALR</sequence>
<dbReference type="Pfam" id="PF01261">
    <property type="entry name" value="AP_endonuc_2"/>
    <property type="match status" value="1"/>
</dbReference>
<reference evidence="5 7" key="2">
    <citation type="submission" date="2016-06" db="EMBL/GenBank/DDBJ databases">
        <title>Genome sequence of Oerskovia enterophila DSM 43852.</title>
        <authorList>
            <person name="Poehlein A."/>
            <person name="Jag V."/>
            <person name="Bengelsdorf F.R."/>
            <person name="Daniel R."/>
            <person name="Duerre P."/>
        </authorList>
    </citation>
    <scope>NUCLEOTIDE SEQUENCE [LARGE SCALE GENOMIC DNA]</scope>
    <source>
        <strain evidence="5 7">DSM 43852</strain>
    </source>
</reference>
<evidence type="ECO:0000259" key="3">
    <source>
        <dbReference type="Pfam" id="PF01261"/>
    </source>
</evidence>
<keyword evidence="7" id="KW-1185">Reference proteome</keyword>
<dbReference type="EMBL" id="MAQA01000033">
    <property type="protein sequence ID" value="OCI30561.1"/>
    <property type="molecule type" value="Genomic_DNA"/>
</dbReference>
<dbReference type="Proteomes" id="UP000093412">
    <property type="component" value="Unassembled WGS sequence"/>
</dbReference>